<dbReference type="Gene3D" id="6.10.140.2220">
    <property type="match status" value="1"/>
</dbReference>
<accession>A0A2R6S5F3</accession>
<dbReference type="AlphaFoldDB" id="A0A2R6S5F3"/>
<evidence type="ECO:0008006" key="3">
    <source>
        <dbReference type="Google" id="ProtNLM"/>
    </source>
</evidence>
<proteinExistence type="predicted"/>
<comment type="caution">
    <text evidence="1">The sequence shown here is derived from an EMBL/GenBank/DDBJ whole genome shotgun (WGS) entry which is preliminary data.</text>
</comment>
<protein>
    <recommendedName>
        <fullName evidence="3">MYND-type domain-containing protein</fullName>
    </recommendedName>
</protein>
<dbReference type="Proteomes" id="UP000186601">
    <property type="component" value="Unassembled WGS sequence"/>
</dbReference>
<dbReference type="OrthoDB" id="432970at2759"/>
<dbReference type="EMBL" id="MLYV02000042">
    <property type="protein sequence ID" value="PSS37485.1"/>
    <property type="molecule type" value="Genomic_DNA"/>
</dbReference>
<gene>
    <name evidence="1" type="ORF">PHLCEN_2v692</name>
</gene>
<sequence>MPTLFLFQSVQCQKADWPRHKEACRSNQERRESMARHDELELMERQLFGTHKDRPVSSEVDQELREFLKRFRPVICQAGYRCLGVQKGRTEAWKHEAFVMRVKRIKKPDPESRLWSRYKVVDAKAVPLEELAEEYGGDMQPLLKQGEVYHEENVKTGCIGTIMTFLNCDSAGRDLRVSSWAGYHPEGWDDDEPCDDWKAALVSAIERGCGRPVTGTDQLLHTKVITVPSWSVSFRGTSSYPNTLGSRILHAAQYRTPANMTPIPTKQYLYVDDRSQKGVLRRSLHVQVIRERRSVSFAVCRAKEWGDKN</sequence>
<keyword evidence="2" id="KW-1185">Reference proteome</keyword>
<evidence type="ECO:0000313" key="1">
    <source>
        <dbReference type="EMBL" id="PSS37485.1"/>
    </source>
</evidence>
<dbReference type="STRING" id="98765.A0A2R6S5F3"/>
<name>A0A2R6S5F3_9APHY</name>
<evidence type="ECO:0000313" key="2">
    <source>
        <dbReference type="Proteomes" id="UP000186601"/>
    </source>
</evidence>
<reference evidence="1 2" key="1">
    <citation type="submission" date="2018-02" db="EMBL/GenBank/DDBJ databases">
        <title>Genome sequence of the basidiomycete white-rot fungus Phlebia centrifuga.</title>
        <authorList>
            <person name="Granchi Z."/>
            <person name="Peng M."/>
            <person name="de Vries R.P."/>
            <person name="Hilden K."/>
            <person name="Makela M.R."/>
            <person name="Grigoriev I."/>
            <person name="Riley R."/>
        </authorList>
    </citation>
    <scope>NUCLEOTIDE SEQUENCE [LARGE SCALE GENOMIC DNA]</scope>
    <source>
        <strain evidence="1 2">FBCC195</strain>
    </source>
</reference>
<organism evidence="1 2">
    <name type="scientific">Hermanssonia centrifuga</name>
    <dbReference type="NCBI Taxonomy" id="98765"/>
    <lineage>
        <taxon>Eukaryota</taxon>
        <taxon>Fungi</taxon>
        <taxon>Dikarya</taxon>
        <taxon>Basidiomycota</taxon>
        <taxon>Agaricomycotina</taxon>
        <taxon>Agaricomycetes</taxon>
        <taxon>Polyporales</taxon>
        <taxon>Meruliaceae</taxon>
        <taxon>Hermanssonia</taxon>
    </lineage>
</organism>